<feature type="compositionally biased region" description="Low complexity" evidence="1">
    <location>
        <begin position="296"/>
        <end position="312"/>
    </location>
</feature>
<feature type="region of interest" description="Disordered" evidence="1">
    <location>
        <begin position="208"/>
        <end position="259"/>
    </location>
</feature>
<comment type="caution">
    <text evidence="2">The sequence shown here is derived from an EMBL/GenBank/DDBJ whole genome shotgun (WGS) entry which is preliminary data.</text>
</comment>
<keyword evidence="3" id="KW-1185">Reference proteome</keyword>
<dbReference type="Proteomes" id="UP001301769">
    <property type="component" value="Unassembled WGS sequence"/>
</dbReference>
<feature type="compositionally biased region" description="Polar residues" evidence="1">
    <location>
        <begin position="152"/>
        <end position="173"/>
    </location>
</feature>
<evidence type="ECO:0000313" key="2">
    <source>
        <dbReference type="EMBL" id="KAK4220054.1"/>
    </source>
</evidence>
<sequence>MASYNGYAGNGGLRKITKTRAANVKVVKPILKKLAYSEKNSLDLDRGWEEQTVGQLDGSFAEEWNGSYGPRSYSAKDVSFAFPVTREAYGTAGEIGGHATAVTGALVNGGAGPGAAVTGGSSSNVRAKFQHGRSASQASTGSGPRGAFMHPFQQTPRTATPPLSRSYANSLASFDNGPRDYSPTITETEDDVLSHSNLQTQHLIHSSNLSHHTQPTFPPPNARRPSLASQRTDSYSDINTSVPIPRSNTTGRTSAAGTVSSSRLAHDILTASNSDLHLNLSQGGHSPTGSLGGGFPSSVASPTSSAPVTTMSPLRSSFDAASFPRLRSKSELDSAARAESIRAARRKFEERERAKEEKYDREMIKKRERRDNKEASRIEKEAAARKASMSGSEATRSGLSRKSTTTDSLTISTGYSGGSGKSTVASSRRDVSSASFWAPPRSSISGLRRNTEEMPSSAEKVGFAARKYESVPATQAPPAFVPGVDDVRFEPARPRRTNTAKRKTQGYWQGFILWFRTKLLRISGR</sequence>
<reference evidence="2" key="2">
    <citation type="submission" date="2023-05" db="EMBL/GenBank/DDBJ databases">
        <authorList>
            <consortium name="Lawrence Berkeley National Laboratory"/>
            <person name="Steindorff A."/>
            <person name="Hensen N."/>
            <person name="Bonometti L."/>
            <person name="Westerberg I."/>
            <person name="Brannstrom I.O."/>
            <person name="Guillou S."/>
            <person name="Cros-Aarteil S."/>
            <person name="Calhoun S."/>
            <person name="Haridas S."/>
            <person name="Kuo A."/>
            <person name="Mondo S."/>
            <person name="Pangilinan J."/>
            <person name="Riley R."/>
            <person name="Labutti K."/>
            <person name="Andreopoulos B."/>
            <person name="Lipzen A."/>
            <person name="Chen C."/>
            <person name="Yanf M."/>
            <person name="Daum C."/>
            <person name="Ng V."/>
            <person name="Clum A."/>
            <person name="Ohm R."/>
            <person name="Martin F."/>
            <person name="Silar P."/>
            <person name="Natvig D."/>
            <person name="Lalanne C."/>
            <person name="Gautier V."/>
            <person name="Ament-Velasquez S.L."/>
            <person name="Kruys A."/>
            <person name="Hutchinson M.I."/>
            <person name="Powell A.J."/>
            <person name="Barry K."/>
            <person name="Miller A.N."/>
            <person name="Grigoriev I.V."/>
            <person name="Debuchy R."/>
            <person name="Gladieux P."/>
            <person name="Thoren M.H."/>
            <person name="Johannesson H."/>
        </authorList>
    </citation>
    <scope>NUCLEOTIDE SEQUENCE</scope>
    <source>
        <strain evidence="2">PSN293</strain>
    </source>
</reference>
<gene>
    <name evidence="2" type="ORF">QBC37DRAFT_137</name>
</gene>
<dbReference type="EMBL" id="MU858045">
    <property type="protein sequence ID" value="KAK4220054.1"/>
    <property type="molecule type" value="Genomic_DNA"/>
</dbReference>
<accession>A0AAN6YIR2</accession>
<proteinExistence type="predicted"/>
<reference evidence="2" key="1">
    <citation type="journal article" date="2023" name="Mol. Phylogenet. Evol.">
        <title>Genome-scale phylogeny and comparative genomics of the fungal order Sordariales.</title>
        <authorList>
            <person name="Hensen N."/>
            <person name="Bonometti L."/>
            <person name="Westerberg I."/>
            <person name="Brannstrom I.O."/>
            <person name="Guillou S."/>
            <person name="Cros-Aarteil S."/>
            <person name="Calhoun S."/>
            <person name="Haridas S."/>
            <person name="Kuo A."/>
            <person name="Mondo S."/>
            <person name="Pangilinan J."/>
            <person name="Riley R."/>
            <person name="LaButti K."/>
            <person name="Andreopoulos B."/>
            <person name="Lipzen A."/>
            <person name="Chen C."/>
            <person name="Yan M."/>
            <person name="Daum C."/>
            <person name="Ng V."/>
            <person name="Clum A."/>
            <person name="Steindorff A."/>
            <person name="Ohm R.A."/>
            <person name="Martin F."/>
            <person name="Silar P."/>
            <person name="Natvig D.O."/>
            <person name="Lalanne C."/>
            <person name="Gautier V."/>
            <person name="Ament-Velasquez S.L."/>
            <person name="Kruys A."/>
            <person name="Hutchinson M.I."/>
            <person name="Powell A.J."/>
            <person name="Barry K."/>
            <person name="Miller A.N."/>
            <person name="Grigoriev I.V."/>
            <person name="Debuchy R."/>
            <person name="Gladieux P."/>
            <person name="Hiltunen Thoren M."/>
            <person name="Johannesson H."/>
        </authorList>
    </citation>
    <scope>NUCLEOTIDE SEQUENCE</scope>
    <source>
        <strain evidence="2">PSN293</strain>
    </source>
</reference>
<feature type="compositionally biased region" description="Basic and acidic residues" evidence="1">
    <location>
        <begin position="348"/>
        <end position="384"/>
    </location>
</feature>
<feature type="region of interest" description="Disordered" evidence="1">
    <location>
        <begin position="348"/>
        <end position="438"/>
    </location>
</feature>
<organism evidence="2 3">
    <name type="scientific">Rhypophila decipiens</name>
    <dbReference type="NCBI Taxonomy" id="261697"/>
    <lineage>
        <taxon>Eukaryota</taxon>
        <taxon>Fungi</taxon>
        <taxon>Dikarya</taxon>
        <taxon>Ascomycota</taxon>
        <taxon>Pezizomycotina</taxon>
        <taxon>Sordariomycetes</taxon>
        <taxon>Sordariomycetidae</taxon>
        <taxon>Sordariales</taxon>
        <taxon>Naviculisporaceae</taxon>
        <taxon>Rhypophila</taxon>
    </lineage>
</organism>
<feature type="region of interest" description="Disordered" evidence="1">
    <location>
        <begin position="279"/>
        <end position="312"/>
    </location>
</feature>
<feature type="region of interest" description="Disordered" evidence="1">
    <location>
        <begin position="128"/>
        <end position="185"/>
    </location>
</feature>
<evidence type="ECO:0000313" key="3">
    <source>
        <dbReference type="Proteomes" id="UP001301769"/>
    </source>
</evidence>
<name>A0AAN6YIR2_9PEZI</name>
<dbReference type="AlphaFoldDB" id="A0AAN6YIR2"/>
<evidence type="ECO:0000256" key="1">
    <source>
        <dbReference type="SAM" id="MobiDB-lite"/>
    </source>
</evidence>
<feature type="compositionally biased region" description="Polar residues" evidence="1">
    <location>
        <begin position="227"/>
        <end position="259"/>
    </location>
</feature>
<feature type="compositionally biased region" description="Polar residues" evidence="1">
    <location>
        <begin position="389"/>
        <end position="407"/>
    </location>
</feature>
<protein>
    <submittedName>
        <fullName evidence="2">Uncharacterized protein</fullName>
    </submittedName>
</protein>
<feature type="compositionally biased region" description="Polar residues" evidence="1">
    <location>
        <begin position="133"/>
        <end position="142"/>
    </location>
</feature>